<evidence type="ECO:0000313" key="2">
    <source>
        <dbReference type="EMBL" id="AGO83817.2"/>
    </source>
</evidence>
<evidence type="ECO:0000313" key="3">
    <source>
        <dbReference type="Proteomes" id="UP000204584"/>
    </source>
</evidence>
<feature type="region of interest" description="Disordered" evidence="1">
    <location>
        <begin position="173"/>
        <end position="230"/>
    </location>
</feature>
<accession>S4W0B9</accession>
<dbReference type="Proteomes" id="UP000204584">
    <property type="component" value="Segment"/>
</dbReference>
<dbReference type="RefSeq" id="YP_008436881.2">
    <property type="nucleotide sequence ID" value="NC_022098.1"/>
</dbReference>
<reference evidence="2 3" key="1">
    <citation type="journal article" date="2013" name="Science">
        <title>Pandoraviruses: amoeba viruses with genomes up to 2.5 Mb reaching that of parasitic eukaryotes.</title>
        <authorList>
            <person name="Philippe N."/>
            <person name="Legendre M."/>
            <person name="Doutre G."/>
            <person name="Coute Y."/>
            <person name="Poirot O."/>
            <person name="Lescot M."/>
            <person name="Arslan D."/>
            <person name="Seltzer V."/>
            <person name="Bertaux L."/>
            <person name="Bruley C."/>
            <person name="Garin J."/>
            <person name="Claverie J.M."/>
            <person name="Abergel C."/>
        </authorList>
    </citation>
    <scope>NUCLEOTIDE SEQUENCE [LARGE SCALE GENOMIC DNA]</scope>
</reference>
<dbReference type="InterPro" id="IPR052050">
    <property type="entry name" value="SecEffector_AnkRepeat"/>
</dbReference>
<gene>
    <name evidence="2" type="ORF">psal_cds_256</name>
</gene>
<sequence>MEPTTIDCLPAEILSLVLNTHLAKPWRPLAARVSHAWRAVVALDVEAAMQRVARRHGKTTADHVDSRAARRANPLIIGKHTLAAAAAGSHVALLRWLVVHPRVRVSDSVVCAAAFCGAIDTIAFFVKHKPDLVRAAARYAAARGGQKTLLQWFHTMDLGRILGSASGDGDDISNDAIRILDDDDDDDDNKGTNDDSATPDGDYRDDDDSDTDDGHQDGQPCETEDDDDVTVLQGDATQYRFFGCDAGHRARSRDASSRSGDSEPDTDVSTDDDGGEFVDRDEMWPVWRVDEGMQSDVCDYSGSCITDDADADELEDWWGPSMCANAARGGHLDLLKWLRGPEVRCRWDSWTTSAAAAGGHAHVLSWALAECAPPCRIRHDEAIEWAARAPRNNVQVLAAILATGHAPTIDNVREVLSWGQTEMADLMLQADPATWQPDGVLWWAVGTDARCEKKDARRHTLLWAVAKLDGPPSTWTDTLEIALTYAALVGHHDDVVKALCDRNKFRSGDAITDAQAEKVNPRGFDDVASVLRAGARTRA</sequence>
<dbReference type="EMBL" id="KC977571">
    <property type="protein sequence ID" value="AGO83817.2"/>
    <property type="molecule type" value="Genomic_DNA"/>
</dbReference>
<organism evidence="2 3">
    <name type="scientific">Pandoravirus salinus</name>
    <dbReference type="NCBI Taxonomy" id="1349410"/>
    <lineage>
        <taxon>Viruses</taxon>
        <taxon>Pandoravirus</taxon>
    </lineage>
</organism>
<dbReference type="PANTHER" id="PTHR46586:SF3">
    <property type="entry name" value="ANKYRIN REPEAT-CONTAINING PROTEIN"/>
    <property type="match status" value="1"/>
</dbReference>
<dbReference type="InterPro" id="IPR036770">
    <property type="entry name" value="Ankyrin_rpt-contain_sf"/>
</dbReference>
<proteinExistence type="predicted"/>
<feature type="region of interest" description="Disordered" evidence="1">
    <location>
        <begin position="250"/>
        <end position="281"/>
    </location>
</feature>
<dbReference type="Gene3D" id="1.25.40.20">
    <property type="entry name" value="Ankyrin repeat-containing domain"/>
    <property type="match status" value="1"/>
</dbReference>
<feature type="compositionally biased region" description="Acidic residues" evidence="1">
    <location>
        <begin position="262"/>
        <end position="276"/>
    </location>
</feature>
<keyword evidence="3" id="KW-1185">Reference proteome</keyword>
<dbReference type="GeneID" id="16605604"/>
<evidence type="ECO:0000256" key="1">
    <source>
        <dbReference type="SAM" id="MobiDB-lite"/>
    </source>
</evidence>
<name>S4W0B9_9VIRU</name>
<evidence type="ECO:0008006" key="4">
    <source>
        <dbReference type="Google" id="ProtNLM"/>
    </source>
</evidence>
<dbReference type="PANTHER" id="PTHR46586">
    <property type="entry name" value="ANKYRIN REPEAT-CONTAINING PROTEIN"/>
    <property type="match status" value="1"/>
</dbReference>
<dbReference type="KEGG" id="vg:16605604"/>
<protein>
    <recommendedName>
        <fullName evidence="4">Ankyrin repeat domain containing protein</fullName>
    </recommendedName>
</protein>